<proteinExistence type="predicted"/>
<reference evidence="2" key="1">
    <citation type="journal article" date="2014" name="Front. Microbiol.">
        <title>High frequency of phylogenetically diverse reductive dehalogenase-homologous genes in deep subseafloor sedimentary metagenomes.</title>
        <authorList>
            <person name="Kawai M."/>
            <person name="Futagami T."/>
            <person name="Toyoda A."/>
            <person name="Takaki Y."/>
            <person name="Nishi S."/>
            <person name="Hori S."/>
            <person name="Arai W."/>
            <person name="Tsubouchi T."/>
            <person name="Morono Y."/>
            <person name="Uchiyama I."/>
            <person name="Ito T."/>
            <person name="Fujiyama A."/>
            <person name="Inagaki F."/>
            <person name="Takami H."/>
        </authorList>
    </citation>
    <scope>NUCLEOTIDE SEQUENCE</scope>
    <source>
        <strain evidence="2">Expedition CK06-06</strain>
    </source>
</reference>
<protein>
    <submittedName>
        <fullName evidence="2">Uncharacterized protein</fullName>
    </submittedName>
</protein>
<feature type="region of interest" description="Disordered" evidence="1">
    <location>
        <begin position="52"/>
        <end position="82"/>
    </location>
</feature>
<evidence type="ECO:0000256" key="1">
    <source>
        <dbReference type="SAM" id="MobiDB-lite"/>
    </source>
</evidence>
<comment type="caution">
    <text evidence="2">The sequence shown here is derived from an EMBL/GenBank/DDBJ whole genome shotgun (WGS) entry which is preliminary data.</text>
</comment>
<name>X1TCI1_9ZZZZ</name>
<dbReference type="AlphaFoldDB" id="X1TCI1"/>
<accession>X1TCI1</accession>
<gene>
    <name evidence="2" type="ORF">S12H4_13803</name>
</gene>
<sequence>MAFTAEEVLAILIGISTGGRGGGVNPENPFLGIPSLGEALAEDRARFGERSLSQPLGSKVHGGRSFTQRQLRVAPKKRRKVSAYQKEFGRQLKRLKKKHPRTPVTRLMKRAHTATRKARK</sequence>
<dbReference type="EMBL" id="BARW01006570">
    <property type="protein sequence ID" value="GAI77754.1"/>
    <property type="molecule type" value="Genomic_DNA"/>
</dbReference>
<evidence type="ECO:0000313" key="2">
    <source>
        <dbReference type="EMBL" id="GAI77754.1"/>
    </source>
</evidence>
<organism evidence="2">
    <name type="scientific">marine sediment metagenome</name>
    <dbReference type="NCBI Taxonomy" id="412755"/>
    <lineage>
        <taxon>unclassified sequences</taxon>
        <taxon>metagenomes</taxon>
        <taxon>ecological metagenomes</taxon>
    </lineage>
</organism>